<dbReference type="Proteomes" id="UP001430953">
    <property type="component" value="Unassembled WGS sequence"/>
</dbReference>
<protein>
    <submittedName>
        <fullName evidence="2">Uncharacterized protein</fullName>
    </submittedName>
</protein>
<dbReference type="AlphaFoldDB" id="A0AAW2GB16"/>
<evidence type="ECO:0000313" key="2">
    <source>
        <dbReference type="EMBL" id="KAL0124705.1"/>
    </source>
</evidence>
<evidence type="ECO:0000313" key="3">
    <source>
        <dbReference type="Proteomes" id="UP001430953"/>
    </source>
</evidence>
<sequence length="103" mass="12075">METARIQRIKTSVRKSHTNIRIALRARWIAVFVITSGYEHMFAISVVHLFVWHRYRNITTHEPNNVFYERVTNLVVNIECLGLSRASRERSDLAKIAPLVRND</sequence>
<gene>
    <name evidence="2" type="ORF">PUN28_006512</name>
</gene>
<dbReference type="EMBL" id="JADYXP020000005">
    <property type="protein sequence ID" value="KAL0124705.1"/>
    <property type="molecule type" value="Genomic_DNA"/>
</dbReference>
<keyword evidence="1" id="KW-1133">Transmembrane helix</keyword>
<feature type="transmembrane region" description="Helical" evidence="1">
    <location>
        <begin position="28"/>
        <end position="52"/>
    </location>
</feature>
<accession>A0AAW2GB16</accession>
<keyword evidence="1" id="KW-0472">Membrane</keyword>
<name>A0AAW2GB16_9HYME</name>
<organism evidence="2 3">
    <name type="scientific">Cardiocondyla obscurior</name>
    <dbReference type="NCBI Taxonomy" id="286306"/>
    <lineage>
        <taxon>Eukaryota</taxon>
        <taxon>Metazoa</taxon>
        <taxon>Ecdysozoa</taxon>
        <taxon>Arthropoda</taxon>
        <taxon>Hexapoda</taxon>
        <taxon>Insecta</taxon>
        <taxon>Pterygota</taxon>
        <taxon>Neoptera</taxon>
        <taxon>Endopterygota</taxon>
        <taxon>Hymenoptera</taxon>
        <taxon>Apocrita</taxon>
        <taxon>Aculeata</taxon>
        <taxon>Formicoidea</taxon>
        <taxon>Formicidae</taxon>
        <taxon>Myrmicinae</taxon>
        <taxon>Cardiocondyla</taxon>
    </lineage>
</organism>
<comment type="caution">
    <text evidence="2">The sequence shown here is derived from an EMBL/GenBank/DDBJ whole genome shotgun (WGS) entry which is preliminary data.</text>
</comment>
<keyword evidence="3" id="KW-1185">Reference proteome</keyword>
<reference evidence="2 3" key="1">
    <citation type="submission" date="2023-03" db="EMBL/GenBank/DDBJ databases">
        <title>High recombination rates correlate with genetic variation in Cardiocondyla obscurior ants.</title>
        <authorList>
            <person name="Errbii M."/>
        </authorList>
    </citation>
    <scope>NUCLEOTIDE SEQUENCE [LARGE SCALE GENOMIC DNA]</scope>
    <source>
        <strain evidence="2">Alpha-2009</strain>
        <tissue evidence="2">Whole body</tissue>
    </source>
</reference>
<proteinExistence type="predicted"/>
<evidence type="ECO:0000256" key="1">
    <source>
        <dbReference type="SAM" id="Phobius"/>
    </source>
</evidence>
<keyword evidence="1" id="KW-0812">Transmembrane</keyword>